<protein>
    <submittedName>
        <fullName evidence="1">7305_t:CDS:1</fullName>
    </submittedName>
</protein>
<proteinExistence type="predicted"/>
<comment type="caution">
    <text evidence="1">The sequence shown here is derived from an EMBL/GenBank/DDBJ whole genome shotgun (WGS) entry which is preliminary data.</text>
</comment>
<keyword evidence="2" id="KW-1185">Reference proteome</keyword>
<feature type="non-terminal residue" evidence="1">
    <location>
        <position position="1"/>
    </location>
</feature>
<dbReference type="AlphaFoldDB" id="A0A9N9HLN7"/>
<sequence>IPNEYEEELTINIVNKLTQHTPKNILMNDKLLPVANSPKIVKNTNFVNTGI</sequence>
<evidence type="ECO:0000313" key="2">
    <source>
        <dbReference type="Proteomes" id="UP000789375"/>
    </source>
</evidence>
<accession>A0A9N9HLN7</accession>
<evidence type="ECO:0000313" key="1">
    <source>
        <dbReference type="EMBL" id="CAG8690176.1"/>
    </source>
</evidence>
<name>A0A9N9HLN7_FUNMO</name>
<dbReference type="EMBL" id="CAJVPP010007622">
    <property type="protein sequence ID" value="CAG8690176.1"/>
    <property type="molecule type" value="Genomic_DNA"/>
</dbReference>
<gene>
    <name evidence="1" type="ORF">FMOSSE_LOCUS13305</name>
</gene>
<organism evidence="1 2">
    <name type="scientific">Funneliformis mosseae</name>
    <name type="common">Endomycorrhizal fungus</name>
    <name type="synonym">Glomus mosseae</name>
    <dbReference type="NCBI Taxonomy" id="27381"/>
    <lineage>
        <taxon>Eukaryota</taxon>
        <taxon>Fungi</taxon>
        <taxon>Fungi incertae sedis</taxon>
        <taxon>Mucoromycota</taxon>
        <taxon>Glomeromycotina</taxon>
        <taxon>Glomeromycetes</taxon>
        <taxon>Glomerales</taxon>
        <taxon>Glomeraceae</taxon>
        <taxon>Funneliformis</taxon>
    </lineage>
</organism>
<reference evidence="1" key="1">
    <citation type="submission" date="2021-06" db="EMBL/GenBank/DDBJ databases">
        <authorList>
            <person name="Kallberg Y."/>
            <person name="Tangrot J."/>
            <person name="Rosling A."/>
        </authorList>
    </citation>
    <scope>NUCLEOTIDE SEQUENCE</scope>
    <source>
        <strain evidence="1">87-6 pot B 2015</strain>
    </source>
</reference>
<dbReference type="Proteomes" id="UP000789375">
    <property type="component" value="Unassembled WGS sequence"/>
</dbReference>